<feature type="compositionally biased region" description="Basic and acidic residues" evidence="1">
    <location>
        <begin position="318"/>
        <end position="327"/>
    </location>
</feature>
<accession>A0ABN3UTE2</accession>
<sequence>MPDPPPTDDLSEAASAHLAEALRAVYGASPTDFMAVRKDRVARAKADGDAAGAKAIGALRKPSMAAWAVNLLAREEPDLVEELVALGVRMRGAQGRLDTATLTSLRPERDRVVAEVVAAATAVVADAGRALSPSAQDDVRGTVIAALADEDASAAVTSGQLTRALSYSGFGEVDLSEAVVRTSSGSILSVVRDGGPASGAGAGPSSTTGADGPRRGDATDPTDDATESDAADDAGPTAQEQLAHAEAELEAATKAHAKAEQAVASAREHADDTRDRIAVVERQLAKAREADERALEAVTDAVRARKAAEAARHTAQAELDRLRAATD</sequence>
<feature type="compositionally biased region" description="Basic and acidic residues" evidence="1">
    <location>
        <begin position="243"/>
        <end position="259"/>
    </location>
</feature>
<comment type="caution">
    <text evidence="2">The sequence shown here is derived from an EMBL/GenBank/DDBJ whole genome shotgun (WGS) entry which is preliminary data.</text>
</comment>
<feature type="region of interest" description="Disordered" evidence="1">
    <location>
        <begin position="191"/>
        <end position="274"/>
    </location>
</feature>
<reference evidence="2 3" key="1">
    <citation type="journal article" date="2019" name="Int. J. Syst. Evol. Microbiol.">
        <title>The Global Catalogue of Microorganisms (GCM) 10K type strain sequencing project: providing services to taxonomists for standard genome sequencing and annotation.</title>
        <authorList>
            <consortium name="The Broad Institute Genomics Platform"/>
            <consortium name="The Broad Institute Genome Sequencing Center for Infectious Disease"/>
            <person name="Wu L."/>
            <person name="Ma J."/>
        </authorList>
    </citation>
    <scope>NUCLEOTIDE SEQUENCE [LARGE SCALE GENOMIC DNA]</scope>
    <source>
        <strain evidence="2 3">JCM 16378</strain>
    </source>
</reference>
<dbReference type="Proteomes" id="UP001501326">
    <property type="component" value="Unassembled WGS sequence"/>
</dbReference>
<feature type="compositionally biased region" description="Acidic residues" evidence="1">
    <location>
        <begin position="220"/>
        <end position="232"/>
    </location>
</feature>
<dbReference type="EMBL" id="BAAARN010000003">
    <property type="protein sequence ID" value="GAA2738160.1"/>
    <property type="molecule type" value="Genomic_DNA"/>
</dbReference>
<feature type="compositionally biased region" description="Low complexity" evidence="1">
    <location>
        <begin position="233"/>
        <end position="242"/>
    </location>
</feature>
<proteinExistence type="predicted"/>
<gene>
    <name evidence="2" type="ORF">GCM10009867_28250</name>
</gene>
<feature type="region of interest" description="Disordered" evidence="1">
    <location>
        <begin position="307"/>
        <end position="327"/>
    </location>
</feature>
<evidence type="ECO:0000313" key="2">
    <source>
        <dbReference type="EMBL" id="GAA2738160.1"/>
    </source>
</evidence>
<keyword evidence="3" id="KW-1185">Reference proteome</keyword>
<protein>
    <submittedName>
        <fullName evidence="2">Uncharacterized protein</fullName>
    </submittedName>
</protein>
<organism evidence="2 3">
    <name type="scientific">Pedococcus aerophilus</name>
    <dbReference type="NCBI Taxonomy" id="436356"/>
    <lineage>
        <taxon>Bacteria</taxon>
        <taxon>Bacillati</taxon>
        <taxon>Actinomycetota</taxon>
        <taxon>Actinomycetes</taxon>
        <taxon>Micrococcales</taxon>
        <taxon>Intrasporangiaceae</taxon>
        <taxon>Pedococcus</taxon>
    </lineage>
</organism>
<evidence type="ECO:0000313" key="3">
    <source>
        <dbReference type="Proteomes" id="UP001501326"/>
    </source>
</evidence>
<dbReference type="RefSeq" id="WP_344194528.1">
    <property type="nucleotide sequence ID" value="NZ_BAAARN010000003.1"/>
</dbReference>
<evidence type="ECO:0000256" key="1">
    <source>
        <dbReference type="SAM" id="MobiDB-lite"/>
    </source>
</evidence>
<name>A0ABN3UTE2_9MICO</name>